<keyword evidence="5" id="KW-0597">Phosphoprotein</keyword>
<dbReference type="PROSITE" id="PS50110">
    <property type="entry name" value="RESPONSE_REGULATORY"/>
    <property type="match status" value="1"/>
</dbReference>
<dbReference type="InterPro" id="IPR025944">
    <property type="entry name" value="Sigma_54_int_dom_CS"/>
</dbReference>
<feature type="modified residue" description="4-aspartylphosphate" evidence="5">
    <location>
        <position position="62"/>
    </location>
</feature>
<evidence type="ECO:0000256" key="2">
    <source>
        <dbReference type="ARBA" id="ARBA00022840"/>
    </source>
</evidence>
<evidence type="ECO:0000259" key="6">
    <source>
        <dbReference type="PROSITE" id="PS50045"/>
    </source>
</evidence>
<dbReference type="InterPro" id="IPR027417">
    <property type="entry name" value="P-loop_NTPase"/>
</dbReference>
<dbReference type="InterPro" id="IPR002197">
    <property type="entry name" value="HTH_Fis"/>
</dbReference>
<dbReference type="FunFam" id="3.40.50.300:FF:000006">
    <property type="entry name" value="DNA-binding transcriptional regulator NtrC"/>
    <property type="match status" value="1"/>
</dbReference>
<dbReference type="InterPro" id="IPR003593">
    <property type="entry name" value="AAA+_ATPase"/>
</dbReference>
<dbReference type="InterPro" id="IPR058031">
    <property type="entry name" value="AAA_lid_NorR"/>
</dbReference>
<dbReference type="PROSITE" id="PS00688">
    <property type="entry name" value="SIGMA54_INTERACT_3"/>
    <property type="match status" value="1"/>
</dbReference>
<keyword evidence="2" id="KW-0067">ATP-binding</keyword>
<feature type="domain" description="Response regulatory" evidence="7">
    <location>
        <begin position="13"/>
        <end position="129"/>
    </location>
</feature>
<dbReference type="PANTHER" id="PTHR32071:SF113">
    <property type="entry name" value="ALGINATE BIOSYNTHESIS TRANSCRIPTIONAL REGULATORY PROTEIN ALGB"/>
    <property type="match status" value="1"/>
</dbReference>
<reference evidence="8" key="1">
    <citation type="submission" date="2020-04" db="EMBL/GenBank/DDBJ databases">
        <authorList>
            <person name="Zhang T."/>
        </authorList>
    </citation>
    <scope>NUCLEOTIDE SEQUENCE</scope>
    <source>
        <strain evidence="8">HKST-UBA02</strain>
    </source>
</reference>
<evidence type="ECO:0000256" key="3">
    <source>
        <dbReference type="ARBA" id="ARBA00023015"/>
    </source>
</evidence>
<evidence type="ECO:0000256" key="4">
    <source>
        <dbReference type="ARBA" id="ARBA00023163"/>
    </source>
</evidence>
<dbReference type="Pfam" id="PF00072">
    <property type="entry name" value="Response_reg"/>
    <property type="match status" value="1"/>
</dbReference>
<dbReference type="PROSITE" id="PS00675">
    <property type="entry name" value="SIGMA54_INTERACT_1"/>
    <property type="match status" value="1"/>
</dbReference>
<comment type="caution">
    <text evidence="8">The sequence shown here is derived from an EMBL/GenBank/DDBJ whole genome shotgun (WGS) entry which is preliminary data.</text>
</comment>
<dbReference type="SUPFAM" id="SSF52540">
    <property type="entry name" value="P-loop containing nucleoside triphosphate hydrolases"/>
    <property type="match status" value="1"/>
</dbReference>
<reference evidence="8" key="2">
    <citation type="journal article" date="2021" name="Microbiome">
        <title>Successional dynamics and alternative stable states in a saline activated sludge microbial community over 9 years.</title>
        <authorList>
            <person name="Wang Y."/>
            <person name="Ye J."/>
            <person name="Ju F."/>
            <person name="Liu L."/>
            <person name="Boyd J.A."/>
            <person name="Deng Y."/>
            <person name="Parks D.H."/>
            <person name="Jiang X."/>
            <person name="Yin X."/>
            <person name="Woodcroft B.J."/>
            <person name="Tyson G.W."/>
            <person name="Hugenholtz P."/>
            <person name="Polz M.F."/>
            <person name="Zhang T."/>
        </authorList>
    </citation>
    <scope>NUCLEOTIDE SEQUENCE</scope>
    <source>
        <strain evidence="8">HKST-UBA02</strain>
    </source>
</reference>
<keyword evidence="3" id="KW-0805">Transcription regulation</keyword>
<dbReference type="InterPro" id="IPR002078">
    <property type="entry name" value="Sigma_54_int"/>
</dbReference>
<dbReference type="PANTHER" id="PTHR32071">
    <property type="entry name" value="TRANSCRIPTIONAL REGULATORY PROTEIN"/>
    <property type="match status" value="1"/>
</dbReference>
<accession>A0A956N8A4</accession>
<dbReference type="GO" id="GO:0005524">
    <property type="term" value="F:ATP binding"/>
    <property type="evidence" value="ECO:0007669"/>
    <property type="project" value="UniProtKB-KW"/>
</dbReference>
<dbReference type="Proteomes" id="UP000739538">
    <property type="component" value="Unassembled WGS sequence"/>
</dbReference>
<dbReference type="Pfam" id="PF25601">
    <property type="entry name" value="AAA_lid_14"/>
    <property type="match status" value="1"/>
</dbReference>
<evidence type="ECO:0000256" key="5">
    <source>
        <dbReference type="PROSITE-ProRule" id="PRU00169"/>
    </source>
</evidence>
<dbReference type="SUPFAM" id="SSF46689">
    <property type="entry name" value="Homeodomain-like"/>
    <property type="match status" value="1"/>
</dbReference>
<dbReference type="InterPro" id="IPR025662">
    <property type="entry name" value="Sigma_54_int_dom_ATP-bd_1"/>
</dbReference>
<dbReference type="Gene3D" id="3.40.50.300">
    <property type="entry name" value="P-loop containing nucleotide triphosphate hydrolases"/>
    <property type="match status" value="1"/>
</dbReference>
<dbReference type="GO" id="GO:0043565">
    <property type="term" value="F:sequence-specific DNA binding"/>
    <property type="evidence" value="ECO:0007669"/>
    <property type="project" value="InterPro"/>
</dbReference>
<dbReference type="Gene3D" id="3.40.50.2300">
    <property type="match status" value="1"/>
</dbReference>
<organism evidence="8 9">
    <name type="scientific">Eiseniibacteriota bacterium</name>
    <dbReference type="NCBI Taxonomy" id="2212470"/>
    <lineage>
        <taxon>Bacteria</taxon>
        <taxon>Candidatus Eiseniibacteriota</taxon>
    </lineage>
</organism>
<dbReference type="CDD" id="cd00009">
    <property type="entry name" value="AAA"/>
    <property type="match status" value="1"/>
</dbReference>
<feature type="domain" description="Sigma-54 factor interaction" evidence="6">
    <location>
        <begin position="153"/>
        <end position="382"/>
    </location>
</feature>
<dbReference type="Pfam" id="PF02954">
    <property type="entry name" value="HTH_8"/>
    <property type="match status" value="1"/>
</dbReference>
<dbReference type="GO" id="GO:0006355">
    <property type="term" value="P:regulation of DNA-templated transcription"/>
    <property type="evidence" value="ECO:0007669"/>
    <property type="project" value="InterPro"/>
</dbReference>
<dbReference type="SUPFAM" id="SSF52172">
    <property type="entry name" value="CheY-like"/>
    <property type="match status" value="1"/>
</dbReference>
<dbReference type="AlphaFoldDB" id="A0A956N8A4"/>
<keyword evidence="4" id="KW-0804">Transcription</keyword>
<name>A0A956N8A4_UNCEI</name>
<proteinExistence type="predicted"/>
<protein>
    <submittedName>
        <fullName evidence="8">Sigma-54-dependent Fis family transcriptional regulator</fullName>
    </submittedName>
</protein>
<dbReference type="Pfam" id="PF00158">
    <property type="entry name" value="Sigma54_activat"/>
    <property type="match status" value="1"/>
</dbReference>
<dbReference type="PRINTS" id="PR01590">
    <property type="entry name" value="HTHFIS"/>
</dbReference>
<evidence type="ECO:0000259" key="7">
    <source>
        <dbReference type="PROSITE" id="PS50110"/>
    </source>
</evidence>
<dbReference type="InterPro" id="IPR009057">
    <property type="entry name" value="Homeodomain-like_sf"/>
</dbReference>
<dbReference type="Gene3D" id="1.10.8.60">
    <property type="match status" value="1"/>
</dbReference>
<dbReference type="PROSITE" id="PS50045">
    <property type="entry name" value="SIGMA54_INTERACT_4"/>
    <property type="match status" value="1"/>
</dbReference>
<gene>
    <name evidence="8" type="ORF">KDA27_01540</name>
</gene>
<keyword evidence="1" id="KW-0547">Nucleotide-binding</keyword>
<dbReference type="SMART" id="SM00448">
    <property type="entry name" value="REC"/>
    <property type="match status" value="1"/>
</dbReference>
<dbReference type="SMART" id="SM00382">
    <property type="entry name" value="AAA"/>
    <property type="match status" value="1"/>
</dbReference>
<dbReference type="InterPro" id="IPR001789">
    <property type="entry name" value="Sig_transdc_resp-reg_receiver"/>
</dbReference>
<dbReference type="GO" id="GO:0000160">
    <property type="term" value="P:phosphorelay signal transduction system"/>
    <property type="evidence" value="ECO:0007669"/>
    <property type="project" value="InterPro"/>
</dbReference>
<evidence type="ECO:0000313" key="9">
    <source>
        <dbReference type="Proteomes" id="UP000739538"/>
    </source>
</evidence>
<dbReference type="Gene3D" id="1.10.10.60">
    <property type="entry name" value="Homeodomain-like"/>
    <property type="match status" value="1"/>
</dbReference>
<evidence type="ECO:0000313" key="8">
    <source>
        <dbReference type="EMBL" id="MCA9754457.1"/>
    </source>
</evidence>
<dbReference type="EMBL" id="JAGQHS010000004">
    <property type="protein sequence ID" value="MCA9754457.1"/>
    <property type="molecule type" value="Genomic_DNA"/>
</dbReference>
<dbReference type="InterPro" id="IPR011006">
    <property type="entry name" value="CheY-like_superfamily"/>
</dbReference>
<sequence>MNDDETTVEFHYTLLVVDDEESIRITLSEALANDHTTVHSAATGKEAIARVESEKIDLVLLDQNLKESSENGIDVLRKIKEVREETLVIMMTAYGKIESAVEATKLGCYQYLTKPLELAQLRLLIRNALSTIELRKEVESTRIMSERHLGGAVFGESQKMIELLDKVRRVAQSGTTTVLVRGQTGTGKELISRMIHLYSGAKGPFVDLNCAALPDHLLESELFGHEAGAFTDARKMKRGLLELADRGTLFLDEIGEMPLALQAKLLRVLETRTFRRVGSTGDIKVHTRFIAATNKDLFQEVEAKTFREDLYYRLSVIPIYVPALKDRPEDISILSRYFLDKYTREVGGKVTGISQKALEKLCDYSWPGNVRELKNLMEHAALLANGPELLPDDLPPRILAGAPGAGADKSGDVSFLTDKVVPLAEVECAAIAHALQLCGGNKTRAAELLGIARQTLRTKVKEYGLESESEPARN</sequence>
<evidence type="ECO:0000256" key="1">
    <source>
        <dbReference type="ARBA" id="ARBA00022741"/>
    </source>
</evidence>